<accession>A0A369ZL26</accession>
<keyword evidence="3" id="KW-0808">Transferase</keyword>
<dbReference type="EMBL" id="QEQD01000001">
    <property type="protein sequence ID" value="RDF05990.1"/>
    <property type="molecule type" value="Genomic_DNA"/>
</dbReference>
<dbReference type="PANTHER" id="PTHR23028:SF53">
    <property type="entry name" value="ACYL_TRANSF_3 DOMAIN-CONTAINING PROTEIN"/>
    <property type="match status" value="1"/>
</dbReference>
<evidence type="ECO:0000313" key="3">
    <source>
        <dbReference type="EMBL" id="RDF05990.1"/>
    </source>
</evidence>
<dbReference type="Pfam" id="PF01757">
    <property type="entry name" value="Acyl_transf_3"/>
    <property type="match status" value="1"/>
</dbReference>
<keyword evidence="1" id="KW-0812">Transmembrane</keyword>
<dbReference type="InterPro" id="IPR002656">
    <property type="entry name" value="Acyl_transf_3_dom"/>
</dbReference>
<feature type="transmembrane region" description="Helical" evidence="1">
    <location>
        <begin position="113"/>
        <end position="136"/>
    </location>
</feature>
<proteinExistence type="predicted"/>
<dbReference type="InterPro" id="IPR050879">
    <property type="entry name" value="Acyltransferase_3"/>
</dbReference>
<feature type="transmembrane region" description="Helical" evidence="1">
    <location>
        <begin position="12"/>
        <end position="32"/>
    </location>
</feature>
<protein>
    <submittedName>
        <fullName evidence="3">Acyltransferase</fullName>
    </submittedName>
</protein>
<dbReference type="GO" id="GO:0016020">
    <property type="term" value="C:membrane"/>
    <property type="evidence" value="ECO:0007669"/>
    <property type="project" value="TreeGrafter"/>
</dbReference>
<keyword evidence="3" id="KW-0012">Acyltransferase</keyword>
<organism evidence="3 4">
    <name type="scientific">Haemophilus parahaemolyticus</name>
    <dbReference type="NCBI Taxonomy" id="735"/>
    <lineage>
        <taxon>Bacteria</taxon>
        <taxon>Pseudomonadati</taxon>
        <taxon>Pseudomonadota</taxon>
        <taxon>Gammaproteobacteria</taxon>
        <taxon>Pasteurellales</taxon>
        <taxon>Pasteurellaceae</taxon>
        <taxon>Haemophilus</taxon>
    </lineage>
</organism>
<name>A0A369ZL26_HAEPH</name>
<dbReference type="GO" id="GO:0016747">
    <property type="term" value="F:acyltransferase activity, transferring groups other than amino-acyl groups"/>
    <property type="evidence" value="ECO:0007669"/>
    <property type="project" value="InterPro"/>
</dbReference>
<gene>
    <name evidence="3" type="ORF">DPV98_01600</name>
</gene>
<sequence length="291" mass="34044">MYHLNENWLTGGFLGVDIFFVISGYLITRIITTEMASGHFSFKTFYQRRIKRIYPVFILTIALASIFSSLFFIRAEGELLRKTIELAPIFATNFYLAYRQGYWDMSANENPILHLWSLAVEEQYYLFFPIILFFAFKRAKQTAIFMKVVLALLVIFLLTNFLPQSAYEKVGIYNLYYTSNLRFPELLVGSFLVLLPASTHSVRNQILSVLSIIGLVFCLFFYQKKQRSSNTNGLEPFFVPKLLRILVVFVVKKSINYKIVSEHFFWFKMHNYSIFMDIISSNGLSVFSFRM</sequence>
<keyword evidence="1" id="KW-0472">Membrane</keyword>
<reference evidence="3 4" key="1">
    <citation type="submission" date="2018-05" db="EMBL/GenBank/DDBJ databases">
        <title>Draft Genome Sequences for a Diverse set of 7 Haemophilus Species.</title>
        <authorList>
            <person name="Nichols M."/>
            <person name="Topaz N."/>
            <person name="Wang X."/>
            <person name="Wang X."/>
            <person name="Boxrud D."/>
        </authorList>
    </citation>
    <scope>NUCLEOTIDE SEQUENCE [LARGE SCALE GENOMIC DNA]</scope>
    <source>
        <strain evidence="3 4">C2010039593</strain>
    </source>
</reference>
<feature type="domain" description="Acyltransferase 3" evidence="2">
    <location>
        <begin position="10"/>
        <end position="222"/>
    </location>
</feature>
<evidence type="ECO:0000313" key="4">
    <source>
        <dbReference type="Proteomes" id="UP000253999"/>
    </source>
</evidence>
<feature type="transmembrane region" description="Helical" evidence="1">
    <location>
        <begin position="206"/>
        <end position="222"/>
    </location>
</feature>
<dbReference type="GO" id="GO:0009103">
    <property type="term" value="P:lipopolysaccharide biosynthetic process"/>
    <property type="evidence" value="ECO:0007669"/>
    <property type="project" value="TreeGrafter"/>
</dbReference>
<dbReference type="AlphaFoldDB" id="A0A369ZL26"/>
<feature type="transmembrane region" description="Helical" evidence="1">
    <location>
        <begin position="53"/>
        <end position="73"/>
    </location>
</feature>
<evidence type="ECO:0000259" key="2">
    <source>
        <dbReference type="Pfam" id="PF01757"/>
    </source>
</evidence>
<keyword evidence="1" id="KW-1133">Transmembrane helix</keyword>
<evidence type="ECO:0000256" key="1">
    <source>
        <dbReference type="SAM" id="Phobius"/>
    </source>
</evidence>
<dbReference type="Proteomes" id="UP000253999">
    <property type="component" value="Unassembled WGS sequence"/>
</dbReference>
<comment type="caution">
    <text evidence="3">The sequence shown here is derived from an EMBL/GenBank/DDBJ whole genome shotgun (WGS) entry which is preliminary data.</text>
</comment>
<dbReference type="PANTHER" id="PTHR23028">
    <property type="entry name" value="ACETYLTRANSFERASE"/>
    <property type="match status" value="1"/>
</dbReference>
<feature type="transmembrane region" description="Helical" evidence="1">
    <location>
        <begin position="143"/>
        <end position="163"/>
    </location>
</feature>